<proteinExistence type="predicted"/>
<dbReference type="Gene3D" id="3.30.110.70">
    <property type="entry name" value="Hypothetical protein apc22750. Chain B"/>
    <property type="match status" value="1"/>
</dbReference>
<evidence type="ECO:0000313" key="1">
    <source>
        <dbReference type="EMBL" id="GAA4178162.1"/>
    </source>
</evidence>
<protein>
    <submittedName>
        <fullName evidence="1">Uncharacterized protein</fullName>
    </submittedName>
</protein>
<dbReference type="SUPFAM" id="SSF117782">
    <property type="entry name" value="YbjQ-like"/>
    <property type="match status" value="1"/>
</dbReference>
<organism evidence="1 2">
    <name type="scientific">Sphingobacterium ginsenosidimutans</name>
    <dbReference type="NCBI Taxonomy" id="687845"/>
    <lineage>
        <taxon>Bacteria</taxon>
        <taxon>Pseudomonadati</taxon>
        <taxon>Bacteroidota</taxon>
        <taxon>Sphingobacteriia</taxon>
        <taxon>Sphingobacteriales</taxon>
        <taxon>Sphingobacteriaceae</taxon>
        <taxon>Sphingobacterium</taxon>
    </lineage>
</organism>
<comment type="caution">
    <text evidence="1">The sequence shown here is derived from an EMBL/GenBank/DDBJ whole genome shotgun (WGS) entry which is preliminary data.</text>
</comment>
<dbReference type="Proteomes" id="UP001500167">
    <property type="component" value="Unassembled WGS sequence"/>
</dbReference>
<reference evidence="2" key="1">
    <citation type="journal article" date="2019" name="Int. J. Syst. Evol. Microbiol.">
        <title>The Global Catalogue of Microorganisms (GCM) 10K type strain sequencing project: providing services to taxonomists for standard genome sequencing and annotation.</title>
        <authorList>
            <consortium name="The Broad Institute Genomics Platform"/>
            <consortium name="The Broad Institute Genome Sequencing Center for Infectious Disease"/>
            <person name="Wu L."/>
            <person name="Ma J."/>
        </authorList>
    </citation>
    <scope>NUCLEOTIDE SEQUENCE [LARGE SCALE GENOMIC DNA]</scope>
    <source>
        <strain evidence="2">JCM 16722</strain>
    </source>
</reference>
<accession>A0ABP8A5D7</accession>
<dbReference type="InterPro" id="IPR035439">
    <property type="entry name" value="UPF0145_dom_sf"/>
</dbReference>
<name>A0ABP8A5D7_9SPHI</name>
<dbReference type="EMBL" id="BAAAZK010000007">
    <property type="protein sequence ID" value="GAA4178162.1"/>
    <property type="molecule type" value="Genomic_DNA"/>
</dbReference>
<gene>
    <name evidence="1" type="ORF">GCM10022218_28270</name>
</gene>
<sequence>MAFFIAYITISCPIENNNAVRVTTTDSIEGRGISRYYDPIAANVVIGTHIFSDIVACPVTKKDGIFILKALI</sequence>
<keyword evidence="2" id="KW-1185">Reference proteome</keyword>
<evidence type="ECO:0000313" key="2">
    <source>
        <dbReference type="Proteomes" id="UP001500167"/>
    </source>
</evidence>